<evidence type="ECO:0000256" key="1">
    <source>
        <dbReference type="ARBA" id="ARBA00006997"/>
    </source>
</evidence>
<name>A0A4P1R3S3_LUPAN</name>
<dbReference type="EMBL" id="CM007372">
    <property type="protein sequence ID" value="OIW00445.1"/>
    <property type="molecule type" value="Genomic_DNA"/>
</dbReference>
<dbReference type="CDD" id="cd00464">
    <property type="entry name" value="SK"/>
    <property type="match status" value="1"/>
</dbReference>
<protein>
    <recommendedName>
        <fullName evidence="10">Shikimate kinase</fullName>
    </recommendedName>
</protein>
<accession>A0A4P1R3S3</accession>
<dbReference type="GO" id="GO:0009073">
    <property type="term" value="P:aromatic amino acid family biosynthetic process"/>
    <property type="evidence" value="ECO:0007669"/>
    <property type="project" value="UniProtKB-KW"/>
</dbReference>
<dbReference type="GO" id="GO:0005829">
    <property type="term" value="C:cytosol"/>
    <property type="evidence" value="ECO:0007669"/>
    <property type="project" value="TreeGrafter"/>
</dbReference>
<dbReference type="SUPFAM" id="SSF52540">
    <property type="entry name" value="P-loop containing nucleoside triphosphate hydrolases"/>
    <property type="match status" value="1"/>
</dbReference>
<evidence type="ECO:0000256" key="4">
    <source>
        <dbReference type="ARBA" id="ARBA00022741"/>
    </source>
</evidence>
<reference evidence="8 9" key="1">
    <citation type="journal article" date="2017" name="Plant Biotechnol. J.">
        <title>A comprehensive draft genome sequence for lupin (Lupinus angustifolius), an emerging health food: insights into plant-microbe interactions and legume evolution.</title>
        <authorList>
            <person name="Hane J.K."/>
            <person name="Ming Y."/>
            <person name="Kamphuis L.G."/>
            <person name="Nelson M.N."/>
            <person name="Garg G."/>
            <person name="Atkins C.A."/>
            <person name="Bayer P.E."/>
            <person name="Bravo A."/>
            <person name="Bringans S."/>
            <person name="Cannon S."/>
            <person name="Edwards D."/>
            <person name="Foley R."/>
            <person name="Gao L.L."/>
            <person name="Harrison M.J."/>
            <person name="Huang W."/>
            <person name="Hurgobin B."/>
            <person name="Li S."/>
            <person name="Liu C.W."/>
            <person name="McGrath A."/>
            <person name="Morahan G."/>
            <person name="Murray J."/>
            <person name="Weller J."/>
            <person name="Jian J."/>
            <person name="Singh K.B."/>
        </authorList>
    </citation>
    <scope>NUCLEOTIDE SEQUENCE [LARGE SCALE GENOMIC DNA]</scope>
    <source>
        <strain evidence="9">cv. Tanjil</strain>
        <tissue evidence="8">Whole plant</tissue>
    </source>
</reference>
<dbReference type="Gene3D" id="3.40.50.300">
    <property type="entry name" value="P-loop containing nucleotide triphosphate hydrolases"/>
    <property type="match status" value="1"/>
</dbReference>
<dbReference type="InterPro" id="IPR000623">
    <property type="entry name" value="Shikimate_kinase/TSH1"/>
</dbReference>
<dbReference type="Proteomes" id="UP000188354">
    <property type="component" value="Chromosome LG12"/>
</dbReference>
<sequence>MNAYAAQTSLQVSAFLLQHDKVGTRPCSSVTLSRDPKNLPVNVSVKLQKQQHSRASKIRRRTTTLEVSCSHDNLPASTLESGSCRAPLDEELILKKKSQEIKPYLNGRSIYLVGMMGSGKTTVGKVMSQVLGYSFCDCDSLIEEEVGGNSVADIFKHHGEAFFRDKEGSIYSGDFNLLTHCLFLEGTGYATVSLMEVELQPNPSPDSGNMLMLFSSTTEALHKLSLMHRLVIPTGGGAVMRPINWKYMHKGVSVWLDVPVEALAQRIAAVGTNSRPLLHYEAGDAYTQAFMRLSALFEERSEAYANANTRVSLENIASKLGQGDVSNLSPTAIAIEVFINFCPMHF</sequence>
<evidence type="ECO:0008006" key="10">
    <source>
        <dbReference type="Google" id="ProtNLM"/>
    </source>
</evidence>
<dbReference type="GO" id="GO:0005524">
    <property type="term" value="F:ATP binding"/>
    <property type="evidence" value="ECO:0007669"/>
    <property type="project" value="UniProtKB-KW"/>
</dbReference>
<evidence type="ECO:0000256" key="3">
    <source>
        <dbReference type="ARBA" id="ARBA00022679"/>
    </source>
</evidence>
<evidence type="ECO:0000313" key="8">
    <source>
        <dbReference type="EMBL" id="OIW00445.1"/>
    </source>
</evidence>
<keyword evidence="6" id="KW-0067">ATP-binding</keyword>
<dbReference type="PRINTS" id="PR01100">
    <property type="entry name" value="SHIKIMTKNASE"/>
</dbReference>
<evidence type="ECO:0000256" key="6">
    <source>
        <dbReference type="ARBA" id="ARBA00022840"/>
    </source>
</evidence>
<dbReference type="InterPro" id="IPR031322">
    <property type="entry name" value="Shikimate/glucono_kinase"/>
</dbReference>
<dbReference type="AlphaFoldDB" id="A0A4P1R3S3"/>
<dbReference type="PANTHER" id="PTHR21087:SF16">
    <property type="entry name" value="SHIKIMATE KINASE 1, CHLOROPLASTIC"/>
    <property type="match status" value="1"/>
</dbReference>
<comment type="similarity">
    <text evidence="1">Belongs to the shikimate kinase family.</text>
</comment>
<keyword evidence="3" id="KW-0808">Transferase</keyword>
<evidence type="ECO:0000313" key="9">
    <source>
        <dbReference type="Proteomes" id="UP000188354"/>
    </source>
</evidence>
<dbReference type="GO" id="GO:0004765">
    <property type="term" value="F:shikimate kinase activity"/>
    <property type="evidence" value="ECO:0007669"/>
    <property type="project" value="TreeGrafter"/>
</dbReference>
<dbReference type="Pfam" id="PF01202">
    <property type="entry name" value="SKI"/>
    <property type="match status" value="2"/>
</dbReference>
<keyword evidence="4" id="KW-0547">Nucleotide-binding</keyword>
<dbReference type="STRING" id="3871.A0A4P1R3S3"/>
<evidence type="ECO:0000256" key="7">
    <source>
        <dbReference type="ARBA" id="ARBA00023141"/>
    </source>
</evidence>
<dbReference type="GO" id="GO:0009507">
    <property type="term" value="C:chloroplast"/>
    <property type="evidence" value="ECO:0007669"/>
    <property type="project" value="TreeGrafter"/>
</dbReference>
<evidence type="ECO:0000256" key="2">
    <source>
        <dbReference type="ARBA" id="ARBA00022605"/>
    </source>
</evidence>
<dbReference type="Gramene" id="OIW00445">
    <property type="protein sequence ID" value="OIW00445"/>
    <property type="gene ID" value="TanjilG_05795"/>
</dbReference>
<keyword evidence="7" id="KW-0057">Aromatic amino acid biosynthesis</keyword>
<dbReference type="GO" id="GO:0008652">
    <property type="term" value="P:amino acid biosynthetic process"/>
    <property type="evidence" value="ECO:0007669"/>
    <property type="project" value="UniProtKB-KW"/>
</dbReference>
<dbReference type="HAMAP" id="MF_00109">
    <property type="entry name" value="Shikimate_kinase"/>
    <property type="match status" value="1"/>
</dbReference>
<keyword evidence="9" id="KW-1185">Reference proteome</keyword>
<proteinExistence type="inferred from homology"/>
<gene>
    <name evidence="8" type="ORF">TanjilG_05795</name>
</gene>
<organism evidence="8 9">
    <name type="scientific">Lupinus angustifolius</name>
    <name type="common">Narrow-leaved blue lupine</name>
    <dbReference type="NCBI Taxonomy" id="3871"/>
    <lineage>
        <taxon>Eukaryota</taxon>
        <taxon>Viridiplantae</taxon>
        <taxon>Streptophyta</taxon>
        <taxon>Embryophyta</taxon>
        <taxon>Tracheophyta</taxon>
        <taxon>Spermatophyta</taxon>
        <taxon>Magnoliopsida</taxon>
        <taxon>eudicotyledons</taxon>
        <taxon>Gunneridae</taxon>
        <taxon>Pentapetalae</taxon>
        <taxon>rosids</taxon>
        <taxon>fabids</taxon>
        <taxon>Fabales</taxon>
        <taxon>Fabaceae</taxon>
        <taxon>Papilionoideae</taxon>
        <taxon>50 kb inversion clade</taxon>
        <taxon>genistoids sensu lato</taxon>
        <taxon>core genistoids</taxon>
        <taxon>Genisteae</taxon>
        <taxon>Lupinus</taxon>
    </lineage>
</organism>
<keyword evidence="2" id="KW-0028">Amino-acid biosynthesis</keyword>
<evidence type="ECO:0000256" key="5">
    <source>
        <dbReference type="ARBA" id="ARBA00022777"/>
    </source>
</evidence>
<dbReference type="InterPro" id="IPR027417">
    <property type="entry name" value="P-loop_NTPase"/>
</dbReference>
<keyword evidence="5" id="KW-0418">Kinase</keyword>
<dbReference type="PANTHER" id="PTHR21087">
    <property type="entry name" value="SHIKIMATE KINASE"/>
    <property type="match status" value="1"/>
</dbReference>